<dbReference type="InterPro" id="IPR021226">
    <property type="entry name" value="Phage_gene29"/>
</dbReference>
<accession>A0A8S5LB63</accession>
<evidence type="ECO:0000313" key="1">
    <source>
        <dbReference type="EMBL" id="DAD67190.1"/>
    </source>
</evidence>
<dbReference type="Pfam" id="PF10910">
    <property type="entry name" value="Phage_gene29"/>
    <property type="match status" value="1"/>
</dbReference>
<protein>
    <recommendedName>
        <fullName evidence="2">Minor tail protein</fullName>
    </recommendedName>
</protein>
<organism evidence="1">
    <name type="scientific">Siphoviridae sp. ctXOZ1</name>
    <dbReference type="NCBI Taxonomy" id="2823585"/>
    <lineage>
        <taxon>Viruses</taxon>
        <taxon>Duplodnaviria</taxon>
        <taxon>Heunggongvirae</taxon>
        <taxon>Uroviricota</taxon>
        <taxon>Caudoviricetes</taxon>
    </lineage>
</organism>
<name>A0A8S5LB63_9CAUD</name>
<dbReference type="EMBL" id="BK014672">
    <property type="protein sequence ID" value="DAD67190.1"/>
    <property type="molecule type" value="Genomic_DNA"/>
</dbReference>
<evidence type="ECO:0008006" key="2">
    <source>
        <dbReference type="Google" id="ProtNLM"/>
    </source>
</evidence>
<reference evidence="1" key="1">
    <citation type="journal article" date="2021" name="Proc. Natl. Acad. Sci. U.S.A.">
        <title>A Catalog of Tens of Thousands of Viruses from Human Metagenomes Reveals Hidden Associations with Chronic Diseases.</title>
        <authorList>
            <person name="Tisza M.J."/>
            <person name="Buck C.B."/>
        </authorList>
    </citation>
    <scope>NUCLEOTIDE SEQUENCE</scope>
    <source>
        <strain evidence="1">CtXOZ1</strain>
    </source>
</reference>
<sequence>MGFPTQRETDYRDPLQRFVWAFRGIDYNGFPFQAPLPVFEGWSQHLSRCGFVHMDQVIAAIDPETGVIDLDKLPEQEIHYQPPVRGQDHGFNGSGEWVPIDQPLEAPVVNQVAMMTPQERALLVEQLKEAGEL</sequence>
<proteinExistence type="predicted"/>